<evidence type="ECO:0000256" key="1">
    <source>
        <dbReference type="ARBA" id="ARBA00004141"/>
    </source>
</evidence>
<evidence type="ECO:0000256" key="7">
    <source>
        <dbReference type="SAM" id="Phobius"/>
    </source>
</evidence>
<accession>A0A109W5I3</accession>
<keyword evidence="5 7" id="KW-0472">Membrane</keyword>
<dbReference type="InterPro" id="IPR001626">
    <property type="entry name" value="ABC_TroCD"/>
</dbReference>
<feature type="transmembrane region" description="Helical" evidence="7">
    <location>
        <begin position="247"/>
        <end position="265"/>
    </location>
</feature>
<feature type="transmembrane region" description="Helical" evidence="7">
    <location>
        <begin position="221"/>
        <end position="241"/>
    </location>
</feature>
<dbReference type="Proteomes" id="UP000063964">
    <property type="component" value="Chromosome"/>
</dbReference>
<keyword evidence="4 7" id="KW-1133">Transmembrane helix</keyword>
<evidence type="ECO:0000256" key="6">
    <source>
        <dbReference type="RuleBase" id="RU003943"/>
    </source>
</evidence>
<dbReference type="GO" id="GO:0043190">
    <property type="term" value="C:ATP-binding cassette (ABC) transporter complex"/>
    <property type="evidence" value="ECO:0007669"/>
    <property type="project" value="InterPro"/>
</dbReference>
<feature type="transmembrane region" description="Helical" evidence="7">
    <location>
        <begin position="93"/>
        <end position="116"/>
    </location>
</feature>
<sequence>MDTGILSVLTLPPVQHGFAALILSGLGLPLVGVFIVGLNIYPIRFTVMHVALLGAALGLVFSLEPLIPALILCALAGRLLALFSERPAGAPGAMGFLMVLAIALAFLVLSISGVHANAAFELLWGSLLAVRPVEVLLLGLISLGLAALFVWKRRSLALLLYDRELAWCSGVPVRSLTVALYVAIAVAIAASIRLTGALLVDAVTILPALAARNTGSSLNSIAAWAVFFGLSGNVAGFFLAVLLDQPLGPILVLTAGTITLCSYFWKERQT</sequence>
<protein>
    <submittedName>
        <fullName evidence="8">ABC transporter</fullName>
    </submittedName>
</protein>
<feature type="transmembrane region" description="Helical" evidence="7">
    <location>
        <begin position="179"/>
        <end position="209"/>
    </location>
</feature>
<dbReference type="GO" id="GO:0055085">
    <property type="term" value="P:transmembrane transport"/>
    <property type="evidence" value="ECO:0007669"/>
    <property type="project" value="InterPro"/>
</dbReference>
<keyword evidence="6" id="KW-0813">Transport</keyword>
<organism evidence="8 9">
    <name type="scientific">Desulfomicrobium orale DSM 12838</name>
    <dbReference type="NCBI Taxonomy" id="888061"/>
    <lineage>
        <taxon>Bacteria</taxon>
        <taxon>Pseudomonadati</taxon>
        <taxon>Thermodesulfobacteriota</taxon>
        <taxon>Desulfovibrionia</taxon>
        <taxon>Desulfovibrionales</taxon>
        <taxon>Desulfomicrobiaceae</taxon>
        <taxon>Desulfomicrobium</taxon>
    </lineage>
</organism>
<evidence type="ECO:0000256" key="2">
    <source>
        <dbReference type="ARBA" id="ARBA00008034"/>
    </source>
</evidence>
<comment type="subcellular location">
    <subcellularLocation>
        <location evidence="6">Cell membrane</location>
        <topology evidence="6">Multi-pass membrane protein</topology>
    </subcellularLocation>
    <subcellularLocation>
        <location evidence="1">Membrane</location>
        <topology evidence="1">Multi-pass membrane protein</topology>
    </subcellularLocation>
</comment>
<feature type="transmembrane region" description="Helical" evidence="7">
    <location>
        <begin position="18"/>
        <end position="38"/>
    </location>
</feature>
<reference evidence="9" key="1">
    <citation type="submission" date="2016-02" db="EMBL/GenBank/DDBJ databases">
        <authorList>
            <person name="Holder M.E."/>
            <person name="Ajami N.J."/>
            <person name="Petrosino J.F."/>
        </authorList>
    </citation>
    <scope>NUCLEOTIDE SEQUENCE [LARGE SCALE GENOMIC DNA]</scope>
    <source>
        <strain evidence="9">DSM 12838</strain>
    </source>
</reference>
<dbReference type="InterPro" id="IPR037294">
    <property type="entry name" value="ABC_BtuC-like"/>
</dbReference>
<evidence type="ECO:0000256" key="3">
    <source>
        <dbReference type="ARBA" id="ARBA00022692"/>
    </source>
</evidence>
<comment type="similarity">
    <text evidence="2 6">Belongs to the ABC-3 integral membrane protein family.</text>
</comment>
<keyword evidence="9" id="KW-1185">Reference proteome</keyword>
<evidence type="ECO:0000313" key="9">
    <source>
        <dbReference type="Proteomes" id="UP000063964"/>
    </source>
</evidence>
<dbReference type="OrthoDB" id="3385430at2"/>
<evidence type="ECO:0000313" key="8">
    <source>
        <dbReference type="EMBL" id="AMD92076.1"/>
    </source>
</evidence>
<dbReference type="PANTHER" id="PTHR30477">
    <property type="entry name" value="ABC-TRANSPORTER METAL-BINDING PROTEIN"/>
    <property type="match status" value="1"/>
</dbReference>
<dbReference type="RefSeq" id="WP_066602829.1">
    <property type="nucleotide sequence ID" value="NZ_CP014230.1"/>
</dbReference>
<dbReference type="STRING" id="888061.AXF15_02455"/>
<gene>
    <name evidence="8" type="ORF">AXF15_02455</name>
</gene>
<dbReference type="KEGG" id="doa:AXF15_02455"/>
<dbReference type="Pfam" id="PF00950">
    <property type="entry name" value="ABC-3"/>
    <property type="match status" value="1"/>
</dbReference>
<dbReference type="EMBL" id="CP014230">
    <property type="protein sequence ID" value="AMD92076.1"/>
    <property type="molecule type" value="Genomic_DNA"/>
</dbReference>
<proteinExistence type="inferred from homology"/>
<dbReference type="SUPFAM" id="SSF81345">
    <property type="entry name" value="ABC transporter involved in vitamin B12 uptake, BtuC"/>
    <property type="match status" value="1"/>
</dbReference>
<evidence type="ECO:0000256" key="5">
    <source>
        <dbReference type="ARBA" id="ARBA00023136"/>
    </source>
</evidence>
<dbReference type="AlphaFoldDB" id="A0A109W5I3"/>
<keyword evidence="3 6" id="KW-0812">Transmembrane</keyword>
<evidence type="ECO:0000256" key="4">
    <source>
        <dbReference type="ARBA" id="ARBA00022989"/>
    </source>
</evidence>
<feature type="transmembrane region" description="Helical" evidence="7">
    <location>
        <begin position="50"/>
        <end position="81"/>
    </location>
</feature>
<feature type="transmembrane region" description="Helical" evidence="7">
    <location>
        <begin position="128"/>
        <end position="151"/>
    </location>
</feature>
<dbReference type="GO" id="GO:0010043">
    <property type="term" value="P:response to zinc ion"/>
    <property type="evidence" value="ECO:0007669"/>
    <property type="project" value="TreeGrafter"/>
</dbReference>
<name>A0A109W5I3_9BACT</name>
<dbReference type="PANTHER" id="PTHR30477:SF19">
    <property type="entry name" value="METAL ABC TRANSPORTER PERMEASE"/>
    <property type="match status" value="1"/>
</dbReference>
<dbReference type="Gene3D" id="1.10.3470.10">
    <property type="entry name" value="ABC transporter involved in vitamin B12 uptake, BtuC"/>
    <property type="match status" value="1"/>
</dbReference>